<evidence type="ECO:0000313" key="5">
    <source>
        <dbReference type="Proteomes" id="UP001442841"/>
    </source>
</evidence>
<gene>
    <name evidence="4" type="ORF">AADG42_14750</name>
</gene>
<feature type="domain" description="Glycosyl hydrolase family 13 catalytic" evidence="3">
    <location>
        <begin position="24"/>
        <end position="337"/>
    </location>
</feature>
<dbReference type="RefSeq" id="WP_425309965.1">
    <property type="nucleotide sequence ID" value="NZ_CP154795.1"/>
</dbReference>
<protein>
    <submittedName>
        <fullName evidence="4">Alpha-amylase family glycosyl hydrolase</fullName>
    </submittedName>
</protein>
<organism evidence="4 5">
    <name type="scientific">Ammonicoccus fulvus</name>
    <dbReference type="NCBI Taxonomy" id="3138240"/>
    <lineage>
        <taxon>Bacteria</taxon>
        <taxon>Bacillati</taxon>
        <taxon>Actinomycetota</taxon>
        <taxon>Actinomycetes</taxon>
        <taxon>Propionibacteriales</taxon>
        <taxon>Propionibacteriaceae</taxon>
        <taxon>Ammonicoccus</taxon>
    </lineage>
</organism>
<evidence type="ECO:0000256" key="1">
    <source>
        <dbReference type="ARBA" id="ARBA00022801"/>
    </source>
</evidence>
<dbReference type="SUPFAM" id="SSF51445">
    <property type="entry name" value="(Trans)glycosidases"/>
    <property type="match status" value="1"/>
</dbReference>
<sequence>MLEHAIWWHVYPLGACGAPIRGERDAAGQEAHRLRRLLPWLDHVVRLGANGLLLGPIFQSTTHGYDTVDHHRIDSRLGTEADFDDLVAAASERGIAVMLDGVFNHVSREHPIVREHPEMIAWRDGHPLGWEGNFDLVQLDHSKPAVADLVVDVMTHWLERGIAGWRLDAAYSVPTWFWARVSERVRERFPDAILLGEMIHGDYAEFARDGGLTTITQYELWKALWSSILDTNAWELAHAIERHDAYAATFIPQTFVGNHDVTRIATRVGHDGAALALAALMTLPGSPSIYYGDELGWTGTKYERAGGDDEVRVALPELPDECHSPVFEMHQRVIGWRRRHAWVATGRVSVLEKTDSTLAWEVTNGDQSVRVDVDLAARRLVAGGDDTLHVG</sequence>
<keyword evidence="2" id="KW-0326">Glycosidase</keyword>
<dbReference type="Proteomes" id="UP001442841">
    <property type="component" value="Chromosome"/>
</dbReference>
<dbReference type="GO" id="GO:0016787">
    <property type="term" value="F:hydrolase activity"/>
    <property type="evidence" value="ECO:0007669"/>
    <property type="project" value="UniProtKB-KW"/>
</dbReference>
<dbReference type="Pfam" id="PF00128">
    <property type="entry name" value="Alpha-amylase"/>
    <property type="match status" value="2"/>
</dbReference>
<dbReference type="PANTHER" id="PTHR10357:SF210">
    <property type="entry name" value="MALTODEXTRIN GLUCOSIDASE"/>
    <property type="match status" value="1"/>
</dbReference>
<evidence type="ECO:0000313" key="4">
    <source>
        <dbReference type="EMBL" id="XAN08507.1"/>
    </source>
</evidence>
<proteinExistence type="predicted"/>
<dbReference type="InterPro" id="IPR017853">
    <property type="entry name" value="GH"/>
</dbReference>
<dbReference type="InterPro" id="IPR006047">
    <property type="entry name" value="GH13_cat_dom"/>
</dbReference>
<evidence type="ECO:0000259" key="3">
    <source>
        <dbReference type="SMART" id="SM00642"/>
    </source>
</evidence>
<dbReference type="EMBL" id="CP154795">
    <property type="protein sequence ID" value="XAN08507.1"/>
    <property type="molecule type" value="Genomic_DNA"/>
</dbReference>
<name>A0ABZ3FUL1_9ACTN</name>
<dbReference type="PANTHER" id="PTHR10357">
    <property type="entry name" value="ALPHA-AMYLASE FAMILY MEMBER"/>
    <property type="match status" value="1"/>
</dbReference>
<accession>A0ABZ3FUL1</accession>
<dbReference type="SMART" id="SM00642">
    <property type="entry name" value="Aamy"/>
    <property type="match status" value="1"/>
</dbReference>
<keyword evidence="5" id="KW-1185">Reference proteome</keyword>
<keyword evidence="1 4" id="KW-0378">Hydrolase</keyword>
<evidence type="ECO:0000256" key="2">
    <source>
        <dbReference type="ARBA" id="ARBA00023295"/>
    </source>
</evidence>
<reference evidence="4 5" key="1">
    <citation type="submission" date="2024-04" db="EMBL/GenBank/DDBJ databases">
        <title>Isolation of an actinomycete strain from pig manure.</title>
        <authorList>
            <person name="Gong T."/>
            <person name="Yu Z."/>
            <person name="An M."/>
            <person name="Wei C."/>
            <person name="Yang W."/>
            <person name="Liu L."/>
        </authorList>
    </citation>
    <scope>NUCLEOTIDE SEQUENCE [LARGE SCALE GENOMIC DNA]</scope>
    <source>
        <strain evidence="4 5">ZF39</strain>
    </source>
</reference>
<dbReference type="Gene3D" id="3.20.20.80">
    <property type="entry name" value="Glycosidases"/>
    <property type="match status" value="1"/>
</dbReference>